<keyword evidence="8 9" id="KW-0472">Membrane</keyword>
<evidence type="ECO:0000256" key="5">
    <source>
        <dbReference type="ARBA" id="ARBA00022692"/>
    </source>
</evidence>
<evidence type="ECO:0000256" key="6">
    <source>
        <dbReference type="ARBA" id="ARBA00022748"/>
    </source>
</evidence>
<feature type="domain" description="Cytochrome c assembly protein" evidence="10">
    <location>
        <begin position="33"/>
        <end position="190"/>
    </location>
</feature>
<comment type="subcellular location">
    <subcellularLocation>
        <location evidence="9">Cell inner membrane</location>
    </subcellularLocation>
    <subcellularLocation>
        <location evidence="2">Membrane</location>
        <topology evidence="2">Multi-pass membrane protein</topology>
    </subcellularLocation>
</comment>
<organism evidence="11 12">
    <name type="scientific">Paraperlucidibaca wandonensis</name>
    <dbReference type="NCBI Taxonomy" id="1268273"/>
    <lineage>
        <taxon>Bacteria</taxon>
        <taxon>Pseudomonadati</taxon>
        <taxon>Pseudomonadota</taxon>
        <taxon>Gammaproteobacteria</taxon>
        <taxon>Moraxellales</taxon>
        <taxon>Moraxellaceae</taxon>
        <taxon>Paraperlucidibaca</taxon>
    </lineage>
</organism>
<dbReference type="Proteomes" id="UP001597044">
    <property type="component" value="Unassembled WGS sequence"/>
</dbReference>
<evidence type="ECO:0000256" key="7">
    <source>
        <dbReference type="ARBA" id="ARBA00022989"/>
    </source>
</evidence>
<dbReference type="PRINTS" id="PR01386">
    <property type="entry name" value="CCMCBIOGNSIS"/>
</dbReference>
<dbReference type="NCBIfam" id="TIGR01191">
    <property type="entry name" value="ccmC"/>
    <property type="match status" value="1"/>
</dbReference>
<dbReference type="InterPro" id="IPR003557">
    <property type="entry name" value="Cyt_c_biogenesis_CcmC"/>
</dbReference>
<feature type="transmembrane region" description="Helical" evidence="9">
    <location>
        <begin position="164"/>
        <end position="183"/>
    </location>
</feature>
<dbReference type="PANTHER" id="PTHR30071">
    <property type="entry name" value="HEME EXPORTER PROTEIN C"/>
    <property type="match status" value="1"/>
</dbReference>
<keyword evidence="9" id="KW-0813">Transport</keyword>
<evidence type="ECO:0000256" key="4">
    <source>
        <dbReference type="ARBA" id="ARBA00016463"/>
    </source>
</evidence>
<evidence type="ECO:0000256" key="8">
    <source>
        <dbReference type="ARBA" id="ARBA00023136"/>
    </source>
</evidence>
<comment type="function">
    <text evidence="1 9">Required for the export of heme to the periplasm for the biogenesis of c-type cytochromes.</text>
</comment>
<keyword evidence="9" id="KW-0997">Cell inner membrane</keyword>
<dbReference type="InterPro" id="IPR002541">
    <property type="entry name" value="Cyt_c_assembly"/>
</dbReference>
<dbReference type="PANTHER" id="PTHR30071:SF1">
    <property type="entry name" value="CYTOCHROME B_B6 PROTEIN-RELATED"/>
    <property type="match status" value="1"/>
</dbReference>
<evidence type="ECO:0000313" key="12">
    <source>
        <dbReference type="Proteomes" id="UP001597044"/>
    </source>
</evidence>
<evidence type="ECO:0000256" key="9">
    <source>
        <dbReference type="RuleBase" id="RU364092"/>
    </source>
</evidence>
<keyword evidence="5 9" id="KW-0812">Transmembrane</keyword>
<keyword evidence="6 9" id="KW-0201">Cytochrome c-type biogenesis</keyword>
<protein>
    <recommendedName>
        <fullName evidence="4 9">Heme exporter protein C</fullName>
    </recommendedName>
    <alternativeName>
        <fullName evidence="9">Cytochrome c-type biogenesis protein</fullName>
    </alternativeName>
</protein>
<name>A0ABW3HHL9_9GAMM</name>
<accession>A0ABW3HHL9</accession>
<dbReference type="EMBL" id="JBHTIT010000001">
    <property type="protein sequence ID" value="MFD0949521.1"/>
    <property type="molecule type" value="Genomic_DNA"/>
</dbReference>
<keyword evidence="7 9" id="KW-1133">Transmembrane helix</keyword>
<reference evidence="12" key="1">
    <citation type="journal article" date="2019" name="Int. J. Syst. Evol. Microbiol.">
        <title>The Global Catalogue of Microorganisms (GCM) 10K type strain sequencing project: providing services to taxonomists for standard genome sequencing and annotation.</title>
        <authorList>
            <consortium name="The Broad Institute Genomics Platform"/>
            <consortium name="The Broad Institute Genome Sequencing Center for Infectious Disease"/>
            <person name="Wu L."/>
            <person name="Ma J."/>
        </authorList>
    </citation>
    <scope>NUCLEOTIDE SEQUENCE [LARGE SCALE GENOMIC DNA]</scope>
    <source>
        <strain evidence="12">CCUG 63419</strain>
    </source>
</reference>
<keyword evidence="12" id="KW-1185">Reference proteome</keyword>
<evidence type="ECO:0000313" key="11">
    <source>
        <dbReference type="EMBL" id="MFD0949521.1"/>
    </source>
</evidence>
<evidence type="ECO:0000256" key="3">
    <source>
        <dbReference type="ARBA" id="ARBA00005840"/>
    </source>
</evidence>
<feature type="transmembrane region" description="Helical" evidence="9">
    <location>
        <begin position="62"/>
        <end position="89"/>
    </location>
</feature>
<evidence type="ECO:0000256" key="2">
    <source>
        <dbReference type="ARBA" id="ARBA00004141"/>
    </source>
</evidence>
<dbReference type="RefSeq" id="WP_379069307.1">
    <property type="nucleotide sequence ID" value="NZ_JBHTIT010000001.1"/>
</dbReference>
<feature type="transmembrane region" description="Helical" evidence="9">
    <location>
        <begin position="133"/>
        <end position="152"/>
    </location>
</feature>
<comment type="caution">
    <text evidence="11">The sequence shown here is derived from an EMBL/GenBank/DDBJ whole genome shotgun (WGS) entry which is preliminary data.</text>
</comment>
<feature type="transmembrane region" description="Helical" evidence="9">
    <location>
        <begin position="101"/>
        <end position="121"/>
    </location>
</feature>
<dbReference type="Pfam" id="PF01578">
    <property type="entry name" value="Cytochrom_C_asm"/>
    <property type="match status" value="1"/>
</dbReference>
<evidence type="ECO:0000256" key="1">
    <source>
        <dbReference type="ARBA" id="ARBA00002442"/>
    </source>
</evidence>
<gene>
    <name evidence="9" type="primary">ccmC</name>
    <name evidence="11" type="ORF">ACFQ0F_03795</name>
</gene>
<proteinExistence type="inferred from homology"/>
<feature type="transmembrane region" description="Helical" evidence="9">
    <location>
        <begin position="207"/>
        <end position="228"/>
    </location>
</feature>
<comment type="similarity">
    <text evidence="3 9">Belongs to the CcmC/CycZ/HelC family.</text>
</comment>
<evidence type="ECO:0000259" key="10">
    <source>
        <dbReference type="Pfam" id="PF01578"/>
    </source>
</evidence>
<keyword evidence="9" id="KW-1003">Cell membrane</keyword>
<dbReference type="InterPro" id="IPR045062">
    <property type="entry name" value="Cyt_c_biogenesis_CcsA/CcmC"/>
</dbReference>
<feature type="transmembrane region" description="Helical" evidence="9">
    <location>
        <begin position="26"/>
        <end position="50"/>
    </location>
</feature>
<sequence length="267" mass="29769">MNVYKRAWASIESTVSPRHFYRLSGLWLPWFAWPAAILLSVGLIWGLAIAPEDYQQGNSYRIIFIHVPAASLAMGGYLLLAICAVISLVWRVKTADAVARAAAPVGALFCLLALITGSLWGKPTWGTYWVWDARLTSMLILLFLYCGVMALQQAFDSQSQGSKASALLALVGVINLPIIKYSVEWWNTLHQGSTFRITERPTMPPDMYLPLLVMFLGLYCLFASVILMRSRHEILRREVRSRWVQAEIHGEAAIAELVTPSNSVGGR</sequence>